<evidence type="ECO:0000313" key="2">
    <source>
        <dbReference type="EMBL" id="MBM6826973.1"/>
    </source>
</evidence>
<comment type="similarity">
    <text evidence="1">Belongs to the UPF0236 family.</text>
</comment>
<dbReference type="Proteomes" id="UP000713880">
    <property type="component" value="Unassembled WGS sequence"/>
</dbReference>
<dbReference type="EMBL" id="JACJLV010000021">
    <property type="protein sequence ID" value="MBM6826973.1"/>
    <property type="molecule type" value="Genomic_DNA"/>
</dbReference>
<dbReference type="AlphaFoldDB" id="A0A939BAN8"/>
<comment type="caution">
    <text evidence="2">The sequence shown here is derived from an EMBL/GenBank/DDBJ whole genome shotgun (WGS) entry which is preliminary data.</text>
</comment>
<proteinExistence type="inferred from homology"/>
<protein>
    <submittedName>
        <fullName evidence="2">ISLre2 family transposase</fullName>
    </submittedName>
</protein>
<dbReference type="Pfam" id="PF06782">
    <property type="entry name" value="UPF0236"/>
    <property type="match status" value="1"/>
</dbReference>
<reference evidence="2" key="2">
    <citation type="journal article" date="2021" name="Sci. Rep.">
        <title>The distribution of antibiotic resistance genes in chicken gut microbiota commensals.</title>
        <authorList>
            <person name="Juricova H."/>
            <person name="Matiasovicova J."/>
            <person name="Kubasova T."/>
            <person name="Cejkova D."/>
            <person name="Rychlik I."/>
        </authorList>
    </citation>
    <scope>NUCLEOTIDE SEQUENCE</scope>
    <source>
        <strain evidence="2">An420c</strain>
    </source>
</reference>
<evidence type="ECO:0000313" key="3">
    <source>
        <dbReference type="Proteomes" id="UP000713880"/>
    </source>
</evidence>
<reference evidence="2" key="1">
    <citation type="submission" date="2020-08" db="EMBL/GenBank/DDBJ databases">
        <authorList>
            <person name="Cejkova D."/>
            <person name="Kubasova T."/>
            <person name="Jahodarova E."/>
            <person name="Rychlik I."/>
        </authorList>
    </citation>
    <scope>NUCLEOTIDE SEQUENCE</scope>
    <source>
        <strain evidence="2">An420c</strain>
    </source>
</reference>
<evidence type="ECO:0000256" key="1">
    <source>
        <dbReference type="ARBA" id="ARBA00006539"/>
    </source>
</evidence>
<organism evidence="2 3">
    <name type="scientific">Mordavella massiliensis</name>
    <dbReference type="NCBI Taxonomy" id="1871024"/>
    <lineage>
        <taxon>Bacteria</taxon>
        <taxon>Bacillati</taxon>
        <taxon>Bacillota</taxon>
        <taxon>Clostridia</taxon>
        <taxon>Eubacteriales</taxon>
        <taxon>Clostridiaceae</taxon>
        <taxon>Mordavella</taxon>
    </lineage>
</organism>
<accession>A0A939BAN8</accession>
<keyword evidence="3" id="KW-1185">Reference proteome</keyword>
<sequence>MLNSIRYFEEECINRFEKLEDQFLKHPDQLAEYVLGLTAELHQLGLKMIQDSLEMMNRMLIESPIRRRDWVVEAHIRKQLITSLGTVAFKKTLFTNKHTGESSYLIDRILGLGKHERMTEDAQALLFQEAVQTSYRRGGESCSLTAEVSRQTVKNKIHQLEFPPEKEKPCRKKEVEYLYIDADEDHISLQFRKEKGDLMENENRQKNNCLLAKLIYVYEGIEKEAPKSKRHRLVNPHYFCSVDTGKGNEEFWDEVYEYLERRYDLKKVKKIYLNSDGGGWIRSGMKRIAGIVHVLDEFHLEKYLTRLTSHMKDSRWDAADKLRRTIRRGTKKEFKELADCLKGYLKKEENIRRIDKAAEYILSNWTAARLRLRHKEGVIGSSTEGHVSHVLASRMSSRPMGWSICGAEKMARLRAYHLNGGDMLELVRYQERALPKAAGAEETYITTREILNSEKNRHRQVGKYMESISHSISLETKKKLYFNAHIWGL</sequence>
<dbReference type="NCBIfam" id="NF033529">
    <property type="entry name" value="transpos_ISLre2"/>
    <property type="match status" value="1"/>
</dbReference>
<dbReference type="RefSeq" id="WP_204909016.1">
    <property type="nucleotide sequence ID" value="NZ_JACJLV010000021.1"/>
</dbReference>
<name>A0A939BAN8_9CLOT</name>
<gene>
    <name evidence="2" type="ORF">H6A13_07655</name>
</gene>
<dbReference type="InterPro" id="IPR009620">
    <property type="entry name" value="UPF0236"/>
</dbReference>